<dbReference type="SMART" id="SM00857">
    <property type="entry name" value="Resolvase"/>
    <property type="match status" value="1"/>
</dbReference>
<evidence type="ECO:0000259" key="1">
    <source>
        <dbReference type="PROSITE" id="PS51736"/>
    </source>
</evidence>
<feature type="domain" description="Resolvase/invertase-type recombinase catalytic" evidence="1">
    <location>
        <begin position="5"/>
        <end position="152"/>
    </location>
</feature>
<dbReference type="InterPro" id="IPR038109">
    <property type="entry name" value="DNA_bind_recomb_sf"/>
</dbReference>
<organism evidence="3 4">
    <name type="scientific">Thalassorhabdus alkalitolerans</name>
    <dbReference type="NCBI Taxonomy" id="2282697"/>
    <lineage>
        <taxon>Bacteria</taxon>
        <taxon>Bacillati</taxon>
        <taxon>Bacillota</taxon>
        <taxon>Bacilli</taxon>
        <taxon>Bacillales</taxon>
        <taxon>Bacillaceae</taxon>
        <taxon>Thalassorhabdus</taxon>
    </lineage>
</organism>
<evidence type="ECO:0000259" key="2">
    <source>
        <dbReference type="PROSITE" id="PS51737"/>
    </source>
</evidence>
<dbReference type="PROSITE" id="PS51737">
    <property type="entry name" value="RECOMBINASE_DNA_BIND"/>
    <property type="match status" value="1"/>
</dbReference>
<dbReference type="RefSeq" id="WP_385939020.1">
    <property type="nucleotide sequence ID" value="NZ_JBHSOZ010000003.1"/>
</dbReference>
<dbReference type="InterPro" id="IPR006119">
    <property type="entry name" value="Resolv_N"/>
</dbReference>
<dbReference type="PANTHER" id="PTHR30461:SF23">
    <property type="entry name" value="DNA RECOMBINASE-RELATED"/>
    <property type="match status" value="1"/>
</dbReference>
<comment type="caution">
    <text evidence="3">The sequence shown here is derived from an EMBL/GenBank/DDBJ whole genome shotgun (WGS) entry which is preliminary data.</text>
</comment>
<accession>A0ABW0YK35</accession>
<dbReference type="PROSITE" id="PS51736">
    <property type="entry name" value="RECOMBINASES_3"/>
    <property type="match status" value="1"/>
</dbReference>
<dbReference type="InterPro" id="IPR011109">
    <property type="entry name" value="DNA_bind_recombinase_dom"/>
</dbReference>
<dbReference type="InterPro" id="IPR050639">
    <property type="entry name" value="SSR_resolvase"/>
</dbReference>
<evidence type="ECO:0000313" key="4">
    <source>
        <dbReference type="Proteomes" id="UP001596142"/>
    </source>
</evidence>
<proteinExistence type="predicted"/>
<feature type="domain" description="Recombinase" evidence="2">
    <location>
        <begin position="161"/>
        <end position="281"/>
    </location>
</feature>
<protein>
    <submittedName>
        <fullName evidence="3">Recombinase family protein</fullName>
    </submittedName>
</protein>
<sequence length="505" mass="58952">MDEGKLIIYGRVSTEEQKEKGYSLESQIERCLLKAKSMGYKENTIHVIRDQASGATLERQGLKLMRQYVKQQTIDIIIIYDPDRLSRNLTHQLLLTDEFVKQGVRLEFVNFEWKNTPEGMMYYQLRGIFAQYEREKIRERTIRGRIEKIKKHGKLSFDPRLFGYTFNTETDQLMINKKEGAVVKLIFQWASEGQSGEKIAEKLARRGIPAPRGETWYGSTVTRILKNQSYLGTYYAYKSDYHQGFKRERPLSEQFPLPIEALVDQRTFEKVQKVIASHRSHAGRPAVYPYLIEGTGVCYCGRSMGTTVKSGRRSYTYYACTGKHKKSYCSHRRESQTACKSPYWNSAIVDQVLWDTIVEYIKQPPKGNERYNNEKNSHARTQEAYVLKKEKEELLEKKQRILDLYLDGKVDKVLLEKKMTEINDKLVLVSANEKESSENKVEKQDIEKKTGKAAWEDEYRHKLNNLSYTQKKRITKLLVRRIIFKPDRELVVDLNISGGNENIIV</sequence>
<evidence type="ECO:0000313" key="3">
    <source>
        <dbReference type="EMBL" id="MFC5712016.1"/>
    </source>
</evidence>
<dbReference type="Gene3D" id="3.40.50.1390">
    <property type="entry name" value="Resolvase, N-terminal catalytic domain"/>
    <property type="match status" value="1"/>
</dbReference>
<gene>
    <name evidence="3" type="ORF">ACFPU1_04435</name>
</gene>
<dbReference type="CDD" id="cd00338">
    <property type="entry name" value="Ser_Recombinase"/>
    <property type="match status" value="1"/>
</dbReference>
<reference evidence="4" key="1">
    <citation type="journal article" date="2019" name="Int. J. Syst. Evol. Microbiol.">
        <title>The Global Catalogue of Microorganisms (GCM) 10K type strain sequencing project: providing services to taxonomists for standard genome sequencing and annotation.</title>
        <authorList>
            <consortium name="The Broad Institute Genomics Platform"/>
            <consortium name="The Broad Institute Genome Sequencing Center for Infectious Disease"/>
            <person name="Wu L."/>
            <person name="Ma J."/>
        </authorList>
    </citation>
    <scope>NUCLEOTIDE SEQUENCE [LARGE SCALE GENOMIC DNA]</scope>
    <source>
        <strain evidence="4">CECT 7184</strain>
    </source>
</reference>
<dbReference type="SUPFAM" id="SSF53041">
    <property type="entry name" value="Resolvase-like"/>
    <property type="match status" value="1"/>
</dbReference>
<dbReference type="EMBL" id="JBHSOZ010000003">
    <property type="protein sequence ID" value="MFC5712016.1"/>
    <property type="molecule type" value="Genomic_DNA"/>
</dbReference>
<name>A0ABW0YK35_9BACI</name>
<dbReference type="PANTHER" id="PTHR30461">
    <property type="entry name" value="DNA-INVERTASE FROM LAMBDOID PROPHAGE"/>
    <property type="match status" value="1"/>
</dbReference>
<dbReference type="InterPro" id="IPR036162">
    <property type="entry name" value="Resolvase-like_N_sf"/>
</dbReference>
<dbReference type="Proteomes" id="UP001596142">
    <property type="component" value="Unassembled WGS sequence"/>
</dbReference>
<dbReference type="Pfam" id="PF07508">
    <property type="entry name" value="Recombinase"/>
    <property type="match status" value="1"/>
</dbReference>
<dbReference type="Pfam" id="PF00239">
    <property type="entry name" value="Resolvase"/>
    <property type="match status" value="1"/>
</dbReference>
<dbReference type="Gene3D" id="3.90.1750.20">
    <property type="entry name" value="Putative Large Serine Recombinase, Chain B, Domain 2"/>
    <property type="match status" value="1"/>
</dbReference>
<keyword evidence="4" id="KW-1185">Reference proteome</keyword>